<reference evidence="6" key="1">
    <citation type="submission" date="2013-12" db="EMBL/GenBank/DDBJ databases">
        <authorList>
            <person name="Genoscope - CEA"/>
        </authorList>
    </citation>
    <scope>NUCLEOTIDE SEQUENCE</scope>
    <source>
        <strain evidence="6">CBS 1993</strain>
    </source>
</reference>
<protein>
    <recommendedName>
        <fullName evidence="8">FAR-17a/AIG1-like protein</fullName>
    </recommendedName>
</protein>
<dbReference type="GO" id="GO:0012505">
    <property type="term" value="C:endomembrane system"/>
    <property type="evidence" value="ECO:0007669"/>
    <property type="project" value="UniProtKB-SubCell"/>
</dbReference>
<gene>
    <name evidence="6" type="ORF">KUCA_T00003087001</name>
</gene>
<evidence type="ECO:0000313" key="7">
    <source>
        <dbReference type="Proteomes" id="UP000019384"/>
    </source>
</evidence>
<dbReference type="RefSeq" id="XP_022459106.1">
    <property type="nucleotide sequence ID" value="XM_022603397.1"/>
</dbReference>
<dbReference type="Pfam" id="PF04750">
    <property type="entry name" value="Far-17a_AIG1"/>
    <property type="match status" value="1"/>
</dbReference>
<feature type="transmembrane region" description="Helical" evidence="5">
    <location>
        <begin position="114"/>
        <end position="139"/>
    </location>
</feature>
<dbReference type="EMBL" id="HG793127">
    <property type="protein sequence ID" value="CDK27110.1"/>
    <property type="molecule type" value="Genomic_DNA"/>
</dbReference>
<dbReference type="GeneID" id="34520494"/>
<keyword evidence="7" id="KW-1185">Reference proteome</keyword>
<name>W6MWA6_9ASCO</name>
<organism evidence="6 7">
    <name type="scientific">Kuraishia capsulata CBS 1993</name>
    <dbReference type="NCBI Taxonomy" id="1382522"/>
    <lineage>
        <taxon>Eukaryota</taxon>
        <taxon>Fungi</taxon>
        <taxon>Dikarya</taxon>
        <taxon>Ascomycota</taxon>
        <taxon>Saccharomycotina</taxon>
        <taxon>Pichiomycetes</taxon>
        <taxon>Pichiales</taxon>
        <taxon>Pichiaceae</taxon>
        <taxon>Kuraishia</taxon>
    </lineage>
</organism>
<feature type="transmembrane region" description="Helical" evidence="5">
    <location>
        <begin position="48"/>
        <end position="71"/>
    </location>
</feature>
<evidence type="ECO:0000256" key="5">
    <source>
        <dbReference type="SAM" id="Phobius"/>
    </source>
</evidence>
<dbReference type="Proteomes" id="UP000019384">
    <property type="component" value="Unassembled WGS sequence"/>
</dbReference>
<keyword evidence="3 5" id="KW-1133">Transmembrane helix</keyword>
<feature type="transmembrane region" description="Helical" evidence="5">
    <location>
        <begin position="151"/>
        <end position="168"/>
    </location>
</feature>
<dbReference type="PANTHER" id="PTHR10989:SF16">
    <property type="entry name" value="AT02829P-RELATED"/>
    <property type="match status" value="1"/>
</dbReference>
<feature type="transmembrane region" description="Helical" evidence="5">
    <location>
        <begin position="12"/>
        <end position="36"/>
    </location>
</feature>
<keyword evidence="2 5" id="KW-0812">Transmembrane</keyword>
<sequence length="222" mass="25467">MKKQLTNRSLDNPYAFLLQCVNLLVGSRAMLAISTIRLPPGLAKAGHWVFLTNLSLFITVAYNVLTIVTYASRSTKLFELHRYLHLIATVLELTVSTVYWPLRLWFLHLIAAKGVGIPMSLDLSIHAMPALTLLLDFYLFLPNWNISKRNALALVTTLAYSYWFWLYIKMDETSIYPYPFLNVSTGKRAVIFVVVALVAFTHFLIHRLIHSRLVKAKKIRKD</sequence>
<evidence type="ECO:0008006" key="8">
    <source>
        <dbReference type="Google" id="ProtNLM"/>
    </source>
</evidence>
<proteinExistence type="predicted"/>
<keyword evidence="4 5" id="KW-0472">Membrane</keyword>
<accession>W6MWA6</accession>
<evidence type="ECO:0000256" key="2">
    <source>
        <dbReference type="ARBA" id="ARBA00022692"/>
    </source>
</evidence>
<evidence type="ECO:0000313" key="6">
    <source>
        <dbReference type="EMBL" id="CDK27110.1"/>
    </source>
</evidence>
<comment type="subcellular location">
    <subcellularLocation>
        <location evidence="1">Endomembrane system</location>
        <topology evidence="1">Multi-pass membrane protein</topology>
    </subcellularLocation>
</comment>
<feature type="transmembrane region" description="Helical" evidence="5">
    <location>
        <begin position="83"/>
        <end position="102"/>
    </location>
</feature>
<dbReference type="OrthoDB" id="1898221at2759"/>
<dbReference type="InterPro" id="IPR006838">
    <property type="entry name" value="ADTRP_AIG1"/>
</dbReference>
<dbReference type="HOGENOM" id="CLU_087038_0_0_1"/>
<evidence type="ECO:0000256" key="3">
    <source>
        <dbReference type="ARBA" id="ARBA00022989"/>
    </source>
</evidence>
<evidence type="ECO:0000256" key="4">
    <source>
        <dbReference type="ARBA" id="ARBA00023136"/>
    </source>
</evidence>
<dbReference type="AlphaFoldDB" id="W6MWA6"/>
<dbReference type="GO" id="GO:0016020">
    <property type="term" value="C:membrane"/>
    <property type="evidence" value="ECO:0007669"/>
    <property type="project" value="InterPro"/>
</dbReference>
<reference evidence="6" key="2">
    <citation type="submission" date="2014-02" db="EMBL/GenBank/DDBJ databases">
        <title>Complete DNA sequence of /Kuraishia capsulata/ illustrates novel genomic features among budding yeasts (/Saccharomycotina/).</title>
        <authorList>
            <person name="Morales L."/>
            <person name="Noel B."/>
            <person name="Porcel B."/>
            <person name="Marcet-Houben M."/>
            <person name="Hullo M-F."/>
            <person name="Sacerdot C."/>
            <person name="Tekaia F."/>
            <person name="Leh-Louis V."/>
            <person name="Despons L."/>
            <person name="Khanna V."/>
            <person name="Aury J-M."/>
            <person name="Barbe V."/>
            <person name="Couloux A."/>
            <person name="Labadie K."/>
            <person name="Pelletier E."/>
            <person name="Souciet J-L."/>
            <person name="Boekhout T."/>
            <person name="Gabaldon T."/>
            <person name="Wincker P."/>
            <person name="Dujon B."/>
        </authorList>
    </citation>
    <scope>NUCLEOTIDE SEQUENCE</scope>
    <source>
        <strain evidence="6">CBS 1993</strain>
    </source>
</reference>
<dbReference type="PANTHER" id="PTHR10989">
    <property type="entry name" value="ANDROGEN-INDUCED PROTEIN 1-RELATED"/>
    <property type="match status" value="1"/>
</dbReference>
<feature type="transmembrane region" description="Helical" evidence="5">
    <location>
        <begin position="188"/>
        <end position="209"/>
    </location>
</feature>
<evidence type="ECO:0000256" key="1">
    <source>
        <dbReference type="ARBA" id="ARBA00004127"/>
    </source>
</evidence>